<dbReference type="Proteomes" id="UP001302321">
    <property type="component" value="Unassembled WGS sequence"/>
</dbReference>
<evidence type="ECO:0000313" key="1">
    <source>
        <dbReference type="EMBL" id="KAK4175497.1"/>
    </source>
</evidence>
<gene>
    <name evidence="1" type="ORF">QBC36DRAFT_379311</name>
</gene>
<dbReference type="EMBL" id="MU866232">
    <property type="protein sequence ID" value="KAK4175497.1"/>
    <property type="molecule type" value="Genomic_DNA"/>
</dbReference>
<organism evidence="1 2">
    <name type="scientific">Triangularia setosa</name>
    <dbReference type="NCBI Taxonomy" id="2587417"/>
    <lineage>
        <taxon>Eukaryota</taxon>
        <taxon>Fungi</taxon>
        <taxon>Dikarya</taxon>
        <taxon>Ascomycota</taxon>
        <taxon>Pezizomycotina</taxon>
        <taxon>Sordariomycetes</taxon>
        <taxon>Sordariomycetidae</taxon>
        <taxon>Sordariales</taxon>
        <taxon>Podosporaceae</taxon>
        <taxon>Triangularia</taxon>
    </lineage>
</organism>
<dbReference type="AlphaFoldDB" id="A0AAN6W7C2"/>
<keyword evidence="2" id="KW-1185">Reference proteome</keyword>
<reference evidence="1" key="1">
    <citation type="journal article" date="2023" name="Mol. Phylogenet. Evol.">
        <title>Genome-scale phylogeny and comparative genomics of the fungal order Sordariales.</title>
        <authorList>
            <person name="Hensen N."/>
            <person name="Bonometti L."/>
            <person name="Westerberg I."/>
            <person name="Brannstrom I.O."/>
            <person name="Guillou S."/>
            <person name="Cros-Aarteil S."/>
            <person name="Calhoun S."/>
            <person name="Haridas S."/>
            <person name="Kuo A."/>
            <person name="Mondo S."/>
            <person name="Pangilinan J."/>
            <person name="Riley R."/>
            <person name="LaButti K."/>
            <person name="Andreopoulos B."/>
            <person name="Lipzen A."/>
            <person name="Chen C."/>
            <person name="Yan M."/>
            <person name="Daum C."/>
            <person name="Ng V."/>
            <person name="Clum A."/>
            <person name="Steindorff A."/>
            <person name="Ohm R.A."/>
            <person name="Martin F."/>
            <person name="Silar P."/>
            <person name="Natvig D.O."/>
            <person name="Lalanne C."/>
            <person name="Gautier V."/>
            <person name="Ament-Velasquez S.L."/>
            <person name="Kruys A."/>
            <person name="Hutchinson M.I."/>
            <person name="Powell A.J."/>
            <person name="Barry K."/>
            <person name="Miller A.N."/>
            <person name="Grigoriev I.V."/>
            <person name="Debuchy R."/>
            <person name="Gladieux P."/>
            <person name="Hiltunen Thoren M."/>
            <person name="Johannesson H."/>
        </authorList>
    </citation>
    <scope>NUCLEOTIDE SEQUENCE</scope>
    <source>
        <strain evidence="1">CBS 892.96</strain>
    </source>
</reference>
<accession>A0AAN6W7C2</accession>
<proteinExistence type="predicted"/>
<protein>
    <submittedName>
        <fullName evidence="1">Uncharacterized protein</fullName>
    </submittedName>
</protein>
<sequence>MASQGIPAKASVNPKFTLNIPLEEGSGSVPISLLRVLFIKGLILPRLASGGKTVQREALKHQVPSFWNPADWSNPSTKLFTESEYANSEHFNAIQSYYDNSVPPPPQSPVAPSGLMIWRVLLSGTPMILHGAASGRIATAIKAANKSVCHVEGAWAKAPPRCLILPHRPAIDAKKEWEVIITLPQKPMQALLADTVFMSIVQKVVE</sequence>
<name>A0AAN6W7C2_9PEZI</name>
<evidence type="ECO:0000313" key="2">
    <source>
        <dbReference type="Proteomes" id="UP001302321"/>
    </source>
</evidence>
<comment type="caution">
    <text evidence="1">The sequence shown here is derived from an EMBL/GenBank/DDBJ whole genome shotgun (WGS) entry which is preliminary data.</text>
</comment>
<reference evidence="1" key="2">
    <citation type="submission" date="2023-05" db="EMBL/GenBank/DDBJ databases">
        <authorList>
            <consortium name="Lawrence Berkeley National Laboratory"/>
            <person name="Steindorff A."/>
            <person name="Hensen N."/>
            <person name="Bonometti L."/>
            <person name="Westerberg I."/>
            <person name="Brannstrom I.O."/>
            <person name="Guillou S."/>
            <person name="Cros-Aarteil S."/>
            <person name="Calhoun S."/>
            <person name="Haridas S."/>
            <person name="Kuo A."/>
            <person name="Mondo S."/>
            <person name="Pangilinan J."/>
            <person name="Riley R."/>
            <person name="Labutti K."/>
            <person name="Andreopoulos B."/>
            <person name="Lipzen A."/>
            <person name="Chen C."/>
            <person name="Yanf M."/>
            <person name="Daum C."/>
            <person name="Ng V."/>
            <person name="Clum A."/>
            <person name="Ohm R."/>
            <person name="Martin F."/>
            <person name="Silar P."/>
            <person name="Natvig D."/>
            <person name="Lalanne C."/>
            <person name="Gautier V."/>
            <person name="Ament-Velasquez S.L."/>
            <person name="Kruys A."/>
            <person name="Hutchinson M.I."/>
            <person name="Powell A.J."/>
            <person name="Barry K."/>
            <person name="Miller A.N."/>
            <person name="Grigoriev I.V."/>
            <person name="Debuchy R."/>
            <person name="Gladieux P."/>
            <person name="Thoren M.H."/>
            <person name="Johannesson H."/>
        </authorList>
    </citation>
    <scope>NUCLEOTIDE SEQUENCE</scope>
    <source>
        <strain evidence="1">CBS 892.96</strain>
    </source>
</reference>